<feature type="signal peptide" evidence="1">
    <location>
        <begin position="1"/>
        <end position="18"/>
    </location>
</feature>
<dbReference type="EMBL" id="RJTX01000001">
    <property type="protein sequence ID" value="ROI00689.1"/>
    <property type="molecule type" value="Genomic_DNA"/>
</dbReference>
<feature type="chain" id="PRO_5017927009" evidence="1">
    <location>
        <begin position="19"/>
        <end position="234"/>
    </location>
</feature>
<feature type="domain" description="TPM" evidence="2">
    <location>
        <begin position="106"/>
        <end position="230"/>
    </location>
</feature>
<dbReference type="EMBL" id="SOQW01000001">
    <property type="protein sequence ID" value="TDX94318.1"/>
    <property type="molecule type" value="Genomic_DNA"/>
</dbReference>
<comment type="caution">
    <text evidence="3">The sequence shown here is derived from an EMBL/GenBank/DDBJ whole genome shotgun (WGS) entry which is preliminary data.</text>
</comment>
<evidence type="ECO:0000313" key="3">
    <source>
        <dbReference type="EMBL" id="ROI00689.1"/>
    </source>
</evidence>
<name>A0A3N0W9B8_9FLAO</name>
<evidence type="ECO:0000313" key="5">
    <source>
        <dbReference type="Proteomes" id="UP000269375"/>
    </source>
</evidence>
<evidence type="ECO:0000313" key="6">
    <source>
        <dbReference type="Proteomes" id="UP000295709"/>
    </source>
</evidence>
<protein>
    <submittedName>
        <fullName evidence="4">TLP18.3/Psb32/MOLO-1 phosphatase superfamily protein</fullName>
    </submittedName>
    <submittedName>
        <fullName evidence="3">TPM domain-containing protein</fullName>
    </submittedName>
</protein>
<reference evidence="3" key="1">
    <citation type="submission" date="2018-11" db="EMBL/GenBank/DDBJ databases">
        <title>Proposal to divide the Flavobacteriaceae and reorganize its genera based on Amino Acid Identity values calculated from whole genome sequences.</title>
        <authorList>
            <person name="Nicholson A.C."/>
            <person name="Gulvik C.A."/>
            <person name="Whitney A.M."/>
            <person name="Humrighouse B.W."/>
            <person name="Bell M."/>
            <person name="Holmes B."/>
            <person name="Steigerwalt A."/>
            <person name="Villarma A."/>
            <person name="Sheth M."/>
            <person name="Batra D."/>
            <person name="Pryor J."/>
            <person name="Bernardet J.-F."/>
            <person name="Hugo C."/>
            <person name="Kampfer P."/>
            <person name="Newman J."/>
            <person name="Mcquiston J.R."/>
        </authorList>
    </citation>
    <scope>NUCLEOTIDE SEQUENCE</scope>
    <source>
        <strain evidence="3">DSM 15235</strain>
    </source>
</reference>
<dbReference type="Proteomes" id="UP000295709">
    <property type="component" value="Unassembled WGS sequence"/>
</dbReference>
<dbReference type="Pfam" id="PF04536">
    <property type="entry name" value="TPM_phosphatase"/>
    <property type="match status" value="1"/>
</dbReference>
<evidence type="ECO:0000256" key="1">
    <source>
        <dbReference type="SAM" id="SignalP"/>
    </source>
</evidence>
<dbReference type="InterPro" id="IPR007621">
    <property type="entry name" value="TPM_dom"/>
</dbReference>
<dbReference type="OrthoDB" id="9810918at2"/>
<sequence length="234" mass="28126">MKKIVFFFLLFYSSIAYSQDYKVLAQRVCDSLKAFNTSDSIKLYGKETEFIGKELLKYMENLPETEIDENSTNYFNVFQYKVKRELIRNCSLKLNNNYSFFLFTQIVDFDNTFTYQQYQSLKNKIVEIRKINKIDILILEVDNFYPYKDITEYSFEILNNWDNHSNSQNGKMILVFSKDLREIRFSTTYIARKSIPDDFLQKLIDDQIVNNFRQEKFYEGVLVSLEEIDKYLKK</sequence>
<dbReference type="PANTHER" id="PTHR30373:SF2">
    <property type="entry name" value="UPF0603 PROTEIN YGCG"/>
    <property type="match status" value="1"/>
</dbReference>
<evidence type="ECO:0000259" key="2">
    <source>
        <dbReference type="Pfam" id="PF04536"/>
    </source>
</evidence>
<keyword evidence="6" id="KW-1185">Reference proteome</keyword>
<dbReference type="RefSeq" id="WP_123262381.1">
    <property type="nucleotide sequence ID" value="NZ_RJTX01000001.1"/>
</dbReference>
<dbReference type="Gene3D" id="3.10.310.50">
    <property type="match status" value="1"/>
</dbReference>
<evidence type="ECO:0000313" key="4">
    <source>
        <dbReference type="EMBL" id="TDX94318.1"/>
    </source>
</evidence>
<gene>
    <name evidence="4" type="ORF">BCF50_0082</name>
    <name evidence="3" type="ORF">EGI05_07380</name>
</gene>
<organism evidence="3 5">
    <name type="scientific">Chryseobacterium daecheongense</name>
    <dbReference type="NCBI Taxonomy" id="192389"/>
    <lineage>
        <taxon>Bacteria</taxon>
        <taxon>Pseudomonadati</taxon>
        <taxon>Bacteroidota</taxon>
        <taxon>Flavobacteriia</taxon>
        <taxon>Flavobacteriales</taxon>
        <taxon>Weeksellaceae</taxon>
        <taxon>Chryseobacterium group</taxon>
        <taxon>Chryseobacterium</taxon>
    </lineage>
</organism>
<dbReference type="PANTHER" id="PTHR30373">
    <property type="entry name" value="UPF0603 PROTEIN YGCG"/>
    <property type="match status" value="1"/>
</dbReference>
<keyword evidence="1" id="KW-0732">Signal</keyword>
<dbReference type="AlphaFoldDB" id="A0A3N0W9B8"/>
<accession>A0A3N0W9B8</accession>
<dbReference type="Proteomes" id="UP000269375">
    <property type="component" value="Unassembled WGS sequence"/>
</dbReference>
<proteinExistence type="predicted"/>
<reference evidence="4 6" key="2">
    <citation type="submission" date="2019-03" db="EMBL/GenBank/DDBJ databases">
        <title>Genomic Encyclopedia of Archaeal and Bacterial Type Strains, Phase II (KMG-II): from individual species to whole genera.</title>
        <authorList>
            <person name="Goeker M."/>
        </authorList>
    </citation>
    <scope>NUCLEOTIDE SEQUENCE [LARGE SCALE GENOMIC DNA]</scope>
    <source>
        <strain evidence="4 6">DSM 15235</strain>
    </source>
</reference>